<organism evidence="15 16">
    <name type="scientific">Lachnospira eligens</name>
    <dbReference type="NCBI Taxonomy" id="39485"/>
    <lineage>
        <taxon>Bacteria</taxon>
        <taxon>Bacillati</taxon>
        <taxon>Bacillota</taxon>
        <taxon>Clostridia</taxon>
        <taxon>Lachnospirales</taxon>
        <taxon>Lachnospiraceae</taxon>
        <taxon>Lachnospira</taxon>
    </lineage>
</organism>
<reference evidence="15 16" key="1">
    <citation type="submission" date="2018-08" db="EMBL/GenBank/DDBJ databases">
        <title>A genome reference for cultivated species of the human gut microbiota.</title>
        <authorList>
            <person name="Zou Y."/>
            <person name="Xue W."/>
            <person name="Luo G."/>
        </authorList>
    </citation>
    <scope>NUCLEOTIDE SEQUENCE [LARGE SCALE GENOMIC DNA]</scope>
    <source>
        <strain evidence="15 16">AM37-3BH</strain>
    </source>
</reference>
<feature type="domain" description="Histidine kinase" evidence="14">
    <location>
        <begin position="140"/>
        <end position="357"/>
    </location>
</feature>
<proteinExistence type="predicted"/>
<evidence type="ECO:0000256" key="7">
    <source>
        <dbReference type="ARBA" id="ARBA00022741"/>
    </source>
</evidence>
<accession>A0A413Z2C8</accession>
<keyword evidence="8" id="KW-0418">Kinase</keyword>
<dbReference type="SMART" id="SM00387">
    <property type="entry name" value="HATPase_c"/>
    <property type="match status" value="1"/>
</dbReference>
<comment type="subcellular location">
    <subcellularLocation>
        <location evidence="2">Membrane</location>
        <topology evidence="2">Multi-pass membrane protein</topology>
    </subcellularLocation>
</comment>
<comment type="catalytic activity">
    <reaction evidence="1">
        <text>ATP + protein L-histidine = ADP + protein N-phospho-L-histidine.</text>
        <dbReference type="EC" id="2.7.13.3"/>
    </reaction>
</comment>
<dbReference type="PANTHER" id="PTHR45569">
    <property type="entry name" value="SENSOR PROTEIN KDPD"/>
    <property type="match status" value="1"/>
</dbReference>
<evidence type="ECO:0000256" key="5">
    <source>
        <dbReference type="ARBA" id="ARBA00022679"/>
    </source>
</evidence>
<dbReference type="GO" id="GO:0005886">
    <property type="term" value="C:plasma membrane"/>
    <property type="evidence" value="ECO:0007669"/>
    <property type="project" value="TreeGrafter"/>
</dbReference>
<feature type="transmembrane region" description="Helical" evidence="13">
    <location>
        <begin position="91"/>
        <end position="110"/>
    </location>
</feature>
<dbReference type="SUPFAM" id="SSF55874">
    <property type="entry name" value="ATPase domain of HSP90 chaperone/DNA topoisomerase II/histidine kinase"/>
    <property type="match status" value="1"/>
</dbReference>
<keyword evidence="6 13" id="KW-0812">Transmembrane</keyword>
<evidence type="ECO:0000313" key="16">
    <source>
        <dbReference type="Proteomes" id="UP000285844"/>
    </source>
</evidence>
<keyword evidence="11" id="KW-0902">Two-component regulatory system</keyword>
<dbReference type="EMBL" id="QSHM01000001">
    <property type="protein sequence ID" value="RHC15511.1"/>
    <property type="molecule type" value="Genomic_DNA"/>
</dbReference>
<evidence type="ECO:0000256" key="6">
    <source>
        <dbReference type="ARBA" id="ARBA00022692"/>
    </source>
</evidence>
<dbReference type="InterPro" id="IPR036890">
    <property type="entry name" value="HATPase_C_sf"/>
</dbReference>
<evidence type="ECO:0000256" key="13">
    <source>
        <dbReference type="SAM" id="Phobius"/>
    </source>
</evidence>
<evidence type="ECO:0000256" key="10">
    <source>
        <dbReference type="ARBA" id="ARBA00022989"/>
    </source>
</evidence>
<dbReference type="Gene3D" id="1.10.287.130">
    <property type="match status" value="1"/>
</dbReference>
<name>A0A413Z2C8_9FIRM</name>
<evidence type="ECO:0000256" key="2">
    <source>
        <dbReference type="ARBA" id="ARBA00004141"/>
    </source>
</evidence>
<dbReference type="SMART" id="SM00388">
    <property type="entry name" value="HisKA"/>
    <property type="match status" value="1"/>
</dbReference>
<feature type="transmembrane region" description="Helical" evidence="13">
    <location>
        <begin position="16"/>
        <end position="39"/>
    </location>
</feature>
<dbReference type="InterPro" id="IPR003661">
    <property type="entry name" value="HisK_dim/P_dom"/>
</dbReference>
<dbReference type="Pfam" id="PF13493">
    <property type="entry name" value="DUF4118"/>
    <property type="match status" value="1"/>
</dbReference>
<dbReference type="InterPro" id="IPR003594">
    <property type="entry name" value="HATPase_dom"/>
</dbReference>
<evidence type="ECO:0000256" key="1">
    <source>
        <dbReference type="ARBA" id="ARBA00000085"/>
    </source>
</evidence>
<dbReference type="AlphaFoldDB" id="A0A413Z2C8"/>
<dbReference type="Gene3D" id="3.30.565.10">
    <property type="entry name" value="Histidine kinase-like ATPase, C-terminal domain"/>
    <property type="match status" value="1"/>
</dbReference>
<evidence type="ECO:0000313" key="15">
    <source>
        <dbReference type="EMBL" id="RHC15511.1"/>
    </source>
</evidence>
<dbReference type="PROSITE" id="PS50109">
    <property type="entry name" value="HIS_KIN"/>
    <property type="match status" value="1"/>
</dbReference>
<dbReference type="PANTHER" id="PTHR45569:SF1">
    <property type="entry name" value="SENSOR PROTEIN KDPD"/>
    <property type="match status" value="1"/>
</dbReference>
<evidence type="ECO:0000256" key="3">
    <source>
        <dbReference type="ARBA" id="ARBA00012438"/>
    </source>
</evidence>
<dbReference type="InterPro" id="IPR004358">
    <property type="entry name" value="Sig_transdc_His_kin-like_C"/>
</dbReference>
<dbReference type="EC" id="2.7.13.3" evidence="3"/>
<dbReference type="Pfam" id="PF00512">
    <property type="entry name" value="HisKA"/>
    <property type="match status" value="1"/>
</dbReference>
<keyword evidence="4" id="KW-0597">Phosphoprotein</keyword>
<keyword evidence="9" id="KW-0067">ATP-binding</keyword>
<dbReference type="PRINTS" id="PR00344">
    <property type="entry name" value="BCTRLSENSOR"/>
</dbReference>
<dbReference type="InterPro" id="IPR036097">
    <property type="entry name" value="HisK_dim/P_sf"/>
</dbReference>
<dbReference type="InterPro" id="IPR025201">
    <property type="entry name" value="KdpD_TM"/>
</dbReference>
<dbReference type="GO" id="GO:0000155">
    <property type="term" value="F:phosphorelay sensor kinase activity"/>
    <property type="evidence" value="ECO:0007669"/>
    <property type="project" value="InterPro"/>
</dbReference>
<dbReference type="GO" id="GO:0005524">
    <property type="term" value="F:ATP binding"/>
    <property type="evidence" value="ECO:0007669"/>
    <property type="project" value="UniProtKB-KW"/>
</dbReference>
<evidence type="ECO:0000256" key="4">
    <source>
        <dbReference type="ARBA" id="ARBA00022553"/>
    </source>
</evidence>
<dbReference type="Proteomes" id="UP000285844">
    <property type="component" value="Unassembled WGS sequence"/>
</dbReference>
<dbReference type="Pfam" id="PF02518">
    <property type="entry name" value="HATPase_c"/>
    <property type="match status" value="1"/>
</dbReference>
<gene>
    <name evidence="15" type="ORF">DW858_01340</name>
</gene>
<dbReference type="InterPro" id="IPR038318">
    <property type="entry name" value="KdpD_sf"/>
</dbReference>
<evidence type="ECO:0000259" key="14">
    <source>
        <dbReference type="PROSITE" id="PS50109"/>
    </source>
</evidence>
<evidence type="ECO:0000256" key="11">
    <source>
        <dbReference type="ARBA" id="ARBA00023012"/>
    </source>
</evidence>
<feature type="transmembrane region" description="Helical" evidence="13">
    <location>
        <begin position="46"/>
        <end position="79"/>
    </location>
</feature>
<evidence type="ECO:0000256" key="9">
    <source>
        <dbReference type="ARBA" id="ARBA00022840"/>
    </source>
</evidence>
<dbReference type="InterPro" id="IPR005467">
    <property type="entry name" value="His_kinase_dom"/>
</dbReference>
<protein>
    <recommendedName>
        <fullName evidence="3">histidine kinase</fullName>
        <ecNumber evidence="3">2.7.13.3</ecNumber>
    </recommendedName>
</protein>
<keyword evidence="10 13" id="KW-1133">Transmembrane helix</keyword>
<dbReference type="InterPro" id="IPR052023">
    <property type="entry name" value="Histidine_kinase_KdpD"/>
</dbReference>
<dbReference type="CDD" id="cd00075">
    <property type="entry name" value="HATPase"/>
    <property type="match status" value="1"/>
</dbReference>
<dbReference type="Gene3D" id="1.20.120.620">
    <property type="entry name" value="Backbone structure of the membrane domain of e. Coli histidine kinase receptor kdpd"/>
    <property type="match status" value="1"/>
</dbReference>
<keyword evidence="7" id="KW-0547">Nucleotide-binding</keyword>
<dbReference type="SUPFAM" id="SSF47384">
    <property type="entry name" value="Homodimeric domain of signal transducing histidine kinase"/>
    <property type="match status" value="1"/>
</dbReference>
<evidence type="ECO:0000256" key="8">
    <source>
        <dbReference type="ARBA" id="ARBA00022777"/>
    </source>
</evidence>
<comment type="caution">
    <text evidence="15">The sequence shown here is derived from an EMBL/GenBank/DDBJ whole genome shotgun (WGS) entry which is preliminary data.</text>
</comment>
<dbReference type="CDD" id="cd00082">
    <property type="entry name" value="HisKA"/>
    <property type="match status" value="1"/>
</dbReference>
<sequence>MVIITEKTLKKLVKEFLITIGFLSIATVIGMLLIYIGFTESNVTMVYLLCVLLISIFTNGYIWSVAGSLVSVVLMNFFLTEPRFTLHTYDTGYPLTCVIMLAASMLTGTLESKLKKHVRMSEQAAYREKTLQLRANLLRTISHDLRTPLTSISGNANNLMYNYDKLDNDTREQIFTDIYDDSEWLISLVENILFVTRFEDGTVTLNMSDQLIDEVIAEALKHINRKSCEHKIHVDCGKELLLVKMDARLIIQVIINIVDNAIKYTQEGSDIYIKARKEGRYVIISIEDNGAGIPDDMKENVFDTFFTCNNEIADNRRSLGLGLSLCKTIINAHGSELELRDNTPHGCIFEFKLQLSEVHLNE</sequence>
<evidence type="ECO:0000256" key="12">
    <source>
        <dbReference type="ARBA" id="ARBA00023136"/>
    </source>
</evidence>
<keyword evidence="5" id="KW-0808">Transferase</keyword>
<keyword evidence="12 13" id="KW-0472">Membrane</keyword>